<dbReference type="RefSeq" id="WP_146645549.1">
    <property type="nucleotide sequence ID" value="NZ_CP012333.1"/>
</dbReference>
<feature type="compositionally biased region" description="Low complexity" evidence="1">
    <location>
        <begin position="104"/>
        <end position="126"/>
    </location>
</feature>
<gene>
    <name evidence="2" type="ORF">AKJ09_00529</name>
</gene>
<dbReference type="AlphaFoldDB" id="A0A0K1PK11"/>
<dbReference type="EMBL" id="CP012333">
    <property type="protein sequence ID" value="AKU93865.1"/>
    <property type="molecule type" value="Genomic_DNA"/>
</dbReference>
<evidence type="ECO:0008006" key="4">
    <source>
        <dbReference type="Google" id="ProtNLM"/>
    </source>
</evidence>
<organism evidence="2 3">
    <name type="scientific">Labilithrix luteola</name>
    <dbReference type="NCBI Taxonomy" id="1391654"/>
    <lineage>
        <taxon>Bacteria</taxon>
        <taxon>Pseudomonadati</taxon>
        <taxon>Myxococcota</taxon>
        <taxon>Polyangia</taxon>
        <taxon>Polyangiales</taxon>
        <taxon>Labilitrichaceae</taxon>
        <taxon>Labilithrix</taxon>
    </lineage>
</organism>
<name>A0A0K1PK11_9BACT</name>
<protein>
    <recommendedName>
        <fullName evidence="4">Outer membrane lipoprotein BamD-like domain-containing protein</fullName>
    </recommendedName>
</protein>
<dbReference type="Proteomes" id="UP000064967">
    <property type="component" value="Chromosome"/>
</dbReference>
<feature type="region of interest" description="Disordered" evidence="1">
    <location>
        <begin position="90"/>
        <end position="146"/>
    </location>
</feature>
<dbReference type="Gene3D" id="1.25.40.10">
    <property type="entry name" value="Tetratricopeptide repeat domain"/>
    <property type="match status" value="1"/>
</dbReference>
<sequence length="242" mass="25293">MNDADTNPGPLDPELSALFDDLRVRDAEDPAYGEDASARVLARVEDVVRSGGEASPGLAKRFLGRGPLLGIVSLCLVAGVVTLQRSNDVKTPQAPLAPVASFDSSTPSISTPPSESAPAEESAVPTFGVHDLPTSMPRSKPAPSAGGLSEEYALVESARAKLAAKDYAGAGKALREHAARFPTGQLVQESESLRIQALVETGRIDEAREHAHRFRARFPSGLLLPSVARAVADDAPAASTSH</sequence>
<dbReference type="InterPro" id="IPR011990">
    <property type="entry name" value="TPR-like_helical_dom_sf"/>
</dbReference>
<dbReference type="KEGG" id="llu:AKJ09_00529"/>
<evidence type="ECO:0000256" key="1">
    <source>
        <dbReference type="SAM" id="MobiDB-lite"/>
    </source>
</evidence>
<reference evidence="2 3" key="1">
    <citation type="submission" date="2015-08" db="EMBL/GenBank/DDBJ databases">
        <authorList>
            <person name="Babu N.S."/>
            <person name="Beckwith C.J."/>
            <person name="Beseler K.G."/>
            <person name="Brison A."/>
            <person name="Carone J.V."/>
            <person name="Caskin T.P."/>
            <person name="Diamond M."/>
            <person name="Durham M.E."/>
            <person name="Foxe J.M."/>
            <person name="Go M."/>
            <person name="Henderson B.A."/>
            <person name="Jones I.B."/>
            <person name="McGettigan J.A."/>
            <person name="Micheletti S.J."/>
            <person name="Nasrallah M.E."/>
            <person name="Ortiz D."/>
            <person name="Piller C.R."/>
            <person name="Privatt S.R."/>
            <person name="Schneider S.L."/>
            <person name="Sharp S."/>
            <person name="Smith T.C."/>
            <person name="Stanton J.D."/>
            <person name="Ullery H.E."/>
            <person name="Wilson R.J."/>
            <person name="Serrano M.G."/>
            <person name="Buck G."/>
            <person name="Lee V."/>
            <person name="Wang Y."/>
            <person name="Carvalho R."/>
            <person name="Voegtly L."/>
            <person name="Shi R."/>
            <person name="Duckworth R."/>
            <person name="Johnson A."/>
            <person name="Loviza R."/>
            <person name="Walstead R."/>
            <person name="Shah Z."/>
            <person name="Kiflezghi M."/>
            <person name="Wade K."/>
            <person name="Ball S.L."/>
            <person name="Bradley K.W."/>
            <person name="Asai D.J."/>
            <person name="Bowman C.A."/>
            <person name="Russell D.A."/>
            <person name="Pope W.H."/>
            <person name="Jacobs-Sera D."/>
            <person name="Hendrix R.W."/>
            <person name="Hatfull G.F."/>
        </authorList>
    </citation>
    <scope>NUCLEOTIDE SEQUENCE [LARGE SCALE GENOMIC DNA]</scope>
    <source>
        <strain evidence="2 3">DSM 27648</strain>
    </source>
</reference>
<dbReference type="STRING" id="1391654.AKJ09_00529"/>
<evidence type="ECO:0000313" key="3">
    <source>
        <dbReference type="Proteomes" id="UP000064967"/>
    </source>
</evidence>
<accession>A0A0K1PK11</accession>
<proteinExistence type="predicted"/>
<evidence type="ECO:0000313" key="2">
    <source>
        <dbReference type="EMBL" id="AKU93865.1"/>
    </source>
</evidence>
<keyword evidence="3" id="KW-1185">Reference proteome</keyword>